<evidence type="ECO:0000313" key="2">
    <source>
        <dbReference type="Proteomes" id="UP000789901"/>
    </source>
</evidence>
<proteinExistence type="predicted"/>
<organism evidence="1 2">
    <name type="scientific">Gigaspora margarita</name>
    <dbReference type="NCBI Taxonomy" id="4874"/>
    <lineage>
        <taxon>Eukaryota</taxon>
        <taxon>Fungi</taxon>
        <taxon>Fungi incertae sedis</taxon>
        <taxon>Mucoromycota</taxon>
        <taxon>Glomeromycotina</taxon>
        <taxon>Glomeromycetes</taxon>
        <taxon>Diversisporales</taxon>
        <taxon>Gigasporaceae</taxon>
        <taxon>Gigaspora</taxon>
    </lineage>
</organism>
<keyword evidence="2" id="KW-1185">Reference proteome</keyword>
<evidence type="ECO:0000313" key="1">
    <source>
        <dbReference type="EMBL" id="CAG8837220.1"/>
    </source>
</evidence>
<sequence>NEEEDCFTNRSSQLTFILSSTRRSQNCNIEEDTSIGITNGKLEISVLINQYHRHEAYTNQRIEKKLQFNSSLVSFLSSNECACPGVPHQNRWKMRARLERLNDRVKNSL</sequence>
<gene>
    <name evidence="1" type="ORF">GMARGA_LOCUS33398</name>
</gene>
<feature type="non-terminal residue" evidence="1">
    <location>
        <position position="109"/>
    </location>
</feature>
<dbReference type="EMBL" id="CAJVQB010055352">
    <property type="protein sequence ID" value="CAG8837220.1"/>
    <property type="molecule type" value="Genomic_DNA"/>
</dbReference>
<feature type="non-terminal residue" evidence="1">
    <location>
        <position position="1"/>
    </location>
</feature>
<reference evidence="1 2" key="1">
    <citation type="submission" date="2021-06" db="EMBL/GenBank/DDBJ databases">
        <authorList>
            <person name="Kallberg Y."/>
            <person name="Tangrot J."/>
            <person name="Rosling A."/>
        </authorList>
    </citation>
    <scope>NUCLEOTIDE SEQUENCE [LARGE SCALE GENOMIC DNA]</scope>
    <source>
        <strain evidence="1 2">120-4 pot B 10/14</strain>
    </source>
</reference>
<dbReference type="Proteomes" id="UP000789901">
    <property type="component" value="Unassembled WGS sequence"/>
</dbReference>
<comment type="caution">
    <text evidence="1">The sequence shown here is derived from an EMBL/GenBank/DDBJ whole genome shotgun (WGS) entry which is preliminary data.</text>
</comment>
<protein>
    <submittedName>
        <fullName evidence="1">17747_t:CDS:1</fullName>
    </submittedName>
</protein>
<accession>A0ABN7WP47</accession>
<name>A0ABN7WP47_GIGMA</name>